<dbReference type="OrthoDB" id="8455971at2"/>
<protein>
    <recommendedName>
        <fullName evidence="4">Secreted protein</fullName>
    </recommendedName>
</protein>
<keyword evidence="1" id="KW-0732">Signal</keyword>
<evidence type="ECO:0008006" key="4">
    <source>
        <dbReference type="Google" id="ProtNLM"/>
    </source>
</evidence>
<comment type="caution">
    <text evidence="2">The sequence shown here is derived from an EMBL/GenBank/DDBJ whole genome shotgun (WGS) entry which is preliminary data.</text>
</comment>
<dbReference type="AlphaFoldDB" id="A0A4R1I8W5"/>
<accession>A0A4R1I8W5</accession>
<dbReference type="RefSeq" id="WP_131833386.1">
    <property type="nucleotide sequence ID" value="NZ_SMFY01000001.1"/>
</dbReference>
<dbReference type="Proteomes" id="UP000295030">
    <property type="component" value="Unassembled WGS sequence"/>
</dbReference>
<reference evidence="2 3" key="1">
    <citation type="submission" date="2019-03" db="EMBL/GenBank/DDBJ databases">
        <title>Genomic Encyclopedia of Type Strains, Phase IV (KMG-IV): sequencing the most valuable type-strain genomes for metagenomic binning, comparative biology and taxonomic classification.</title>
        <authorList>
            <person name="Goeker M."/>
        </authorList>
    </citation>
    <scope>NUCLEOTIDE SEQUENCE [LARGE SCALE GENOMIC DNA]</scope>
    <source>
        <strain evidence="2 3">DSM 101</strain>
    </source>
</reference>
<evidence type="ECO:0000256" key="1">
    <source>
        <dbReference type="SAM" id="SignalP"/>
    </source>
</evidence>
<name>A0A4R1I8W5_ANCAQ</name>
<gene>
    <name evidence="2" type="ORF">EV667_0095</name>
</gene>
<keyword evidence="3" id="KW-1185">Reference proteome</keyword>
<sequence length="117" mass="12625">MRNPYISSVLALLRRAVFAAALAFAAFTGVGLASGTAEAGVATPGLATPSAVAADILAPSTSLTENVRWVCGPWRCGWRPNWNNWYVPPYARGWGPPLRPNCFWRRGWGGGWVHVCP</sequence>
<organism evidence="2 3">
    <name type="scientific">Ancylobacter aquaticus</name>
    <dbReference type="NCBI Taxonomy" id="100"/>
    <lineage>
        <taxon>Bacteria</taxon>
        <taxon>Pseudomonadati</taxon>
        <taxon>Pseudomonadota</taxon>
        <taxon>Alphaproteobacteria</taxon>
        <taxon>Hyphomicrobiales</taxon>
        <taxon>Xanthobacteraceae</taxon>
        <taxon>Ancylobacter</taxon>
    </lineage>
</organism>
<feature type="chain" id="PRO_5021008919" description="Secreted protein" evidence="1">
    <location>
        <begin position="26"/>
        <end position="117"/>
    </location>
</feature>
<proteinExistence type="predicted"/>
<evidence type="ECO:0000313" key="2">
    <source>
        <dbReference type="EMBL" id="TCK30010.1"/>
    </source>
</evidence>
<dbReference type="EMBL" id="SMFY01000001">
    <property type="protein sequence ID" value="TCK30010.1"/>
    <property type="molecule type" value="Genomic_DNA"/>
</dbReference>
<feature type="signal peptide" evidence="1">
    <location>
        <begin position="1"/>
        <end position="25"/>
    </location>
</feature>
<evidence type="ECO:0000313" key="3">
    <source>
        <dbReference type="Proteomes" id="UP000295030"/>
    </source>
</evidence>